<protein>
    <submittedName>
        <fullName evidence="3">Uncharacterized protein</fullName>
    </submittedName>
</protein>
<evidence type="ECO:0000256" key="2">
    <source>
        <dbReference type="SAM" id="SignalP"/>
    </source>
</evidence>
<name>A0AA38P8H4_9AGAR</name>
<gene>
    <name evidence="3" type="ORF">F5878DRAFT_177495</name>
</gene>
<feature type="region of interest" description="Disordered" evidence="1">
    <location>
        <begin position="24"/>
        <end position="52"/>
    </location>
</feature>
<evidence type="ECO:0000313" key="4">
    <source>
        <dbReference type="Proteomes" id="UP001163846"/>
    </source>
</evidence>
<comment type="caution">
    <text evidence="3">The sequence shown here is derived from an EMBL/GenBank/DDBJ whole genome shotgun (WGS) entry which is preliminary data.</text>
</comment>
<evidence type="ECO:0000313" key="3">
    <source>
        <dbReference type="EMBL" id="KAJ3838250.1"/>
    </source>
</evidence>
<proteinExistence type="predicted"/>
<organism evidence="3 4">
    <name type="scientific">Lentinula raphanica</name>
    <dbReference type="NCBI Taxonomy" id="153919"/>
    <lineage>
        <taxon>Eukaryota</taxon>
        <taxon>Fungi</taxon>
        <taxon>Dikarya</taxon>
        <taxon>Basidiomycota</taxon>
        <taxon>Agaricomycotina</taxon>
        <taxon>Agaricomycetes</taxon>
        <taxon>Agaricomycetidae</taxon>
        <taxon>Agaricales</taxon>
        <taxon>Marasmiineae</taxon>
        <taxon>Omphalotaceae</taxon>
        <taxon>Lentinula</taxon>
    </lineage>
</organism>
<evidence type="ECO:0000256" key="1">
    <source>
        <dbReference type="SAM" id="MobiDB-lite"/>
    </source>
</evidence>
<dbReference type="AlphaFoldDB" id="A0AA38P8H4"/>
<sequence>MRSRVVCSLFAAVLYCVVSVTTSPLPTPSPMPPAQRSKKSAAERRVQNNANQRGKIHLGLRTGFGTDDDWLMLTESQEKRKQATPLVCFSSHFCIGYDKDGGVHIIDVKIDGRRYPVAGYYVDLPMTTTPGFRKHWKDYKESMQNVPKLLQDSGTLQSELNSDTFIPIVVESASRYITSEDLPKISGIINFVHSLKEEVVPGVKSVSTGRTFRIWVGLFRNKEPLSLGAPLEERKEADPAICYGTILCLYYGKDGTVHKVDMATATHRRPVQGFYKELPVVISNMIRRSEDRKTSFEESMKDVASLLKTTKEPTSSLTQKSYIPMTVKLNHEKLSPPLSETDFENVSSEINRIVESLVSEGDNASSPSNEPTTQNMEVDTTGSSAASEQPGAMHVDTPSMHEPSTTHDTHTPPDGQGSSNDNLNQKIDHSDWKSVMLQHLPY</sequence>
<keyword evidence="4" id="KW-1185">Reference proteome</keyword>
<feature type="signal peptide" evidence="2">
    <location>
        <begin position="1"/>
        <end position="22"/>
    </location>
</feature>
<reference evidence="3" key="1">
    <citation type="submission" date="2022-08" db="EMBL/GenBank/DDBJ databases">
        <authorList>
            <consortium name="DOE Joint Genome Institute"/>
            <person name="Min B."/>
            <person name="Riley R."/>
            <person name="Sierra-Patev S."/>
            <person name="Naranjo-Ortiz M."/>
            <person name="Looney B."/>
            <person name="Konkel Z."/>
            <person name="Slot J.C."/>
            <person name="Sakamoto Y."/>
            <person name="Steenwyk J.L."/>
            <person name="Rokas A."/>
            <person name="Carro J."/>
            <person name="Camarero S."/>
            <person name="Ferreira P."/>
            <person name="Molpeceres G."/>
            <person name="Ruiz-Duenas F.J."/>
            <person name="Serrano A."/>
            <person name="Henrissat B."/>
            <person name="Drula E."/>
            <person name="Hughes K.W."/>
            <person name="Mata J.L."/>
            <person name="Ishikawa N.K."/>
            <person name="Vargas-Isla R."/>
            <person name="Ushijima S."/>
            <person name="Smith C.A."/>
            <person name="Ahrendt S."/>
            <person name="Andreopoulos W."/>
            <person name="He G."/>
            <person name="Labutti K."/>
            <person name="Lipzen A."/>
            <person name="Ng V."/>
            <person name="Sandor L."/>
            <person name="Barry K."/>
            <person name="Martinez A.T."/>
            <person name="Xiao Y."/>
            <person name="Gibbons J.G."/>
            <person name="Terashima K."/>
            <person name="Hibbett D.S."/>
            <person name="Grigoriev I.V."/>
        </authorList>
    </citation>
    <scope>NUCLEOTIDE SEQUENCE</scope>
    <source>
        <strain evidence="3">TFB9207</strain>
    </source>
</reference>
<feature type="chain" id="PRO_5041390827" evidence="2">
    <location>
        <begin position="23"/>
        <end position="442"/>
    </location>
</feature>
<feature type="compositionally biased region" description="Polar residues" evidence="1">
    <location>
        <begin position="416"/>
        <end position="425"/>
    </location>
</feature>
<dbReference type="EMBL" id="MU806193">
    <property type="protein sequence ID" value="KAJ3838250.1"/>
    <property type="molecule type" value="Genomic_DNA"/>
</dbReference>
<keyword evidence="2" id="KW-0732">Signal</keyword>
<feature type="compositionally biased region" description="Polar residues" evidence="1">
    <location>
        <begin position="362"/>
        <end position="387"/>
    </location>
</feature>
<accession>A0AA38P8H4</accession>
<dbReference type="Proteomes" id="UP001163846">
    <property type="component" value="Unassembled WGS sequence"/>
</dbReference>
<feature type="region of interest" description="Disordered" evidence="1">
    <location>
        <begin position="358"/>
        <end position="430"/>
    </location>
</feature>